<dbReference type="Proteomes" id="UP000030653">
    <property type="component" value="Unassembled WGS sequence"/>
</dbReference>
<gene>
    <name evidence="1" type="ORF">DACRYDRAFT_108683</name>
</gene>
<proteinExistence type="predicted"/>
<accession>M5G9V4</accession>
<dbReference type="RefSeq" id="XP_040627515.1">
    <property type="nucleotide sequence ID" value="XM_040768705.1"/>
</dbReference>
<dbReference type="EMBL" id="JH795866">
    <property type="protein sequence ID" value="EJU00618.1"/>
    <property type="molecule type" value="Genomic_DNA"/>
</dbReference>
<dbReference type="AlphaFoldDB" id="M5G9V4"/>
<name>M5G9V4_DACPD</name>
<evidence type="ECO:0000313" key="2">
    <source>
        <dbReference type="Proteomes" id="UP000030653"/>
    </source>
</evidence>
<reference evidence="1 2" key="1">
    <citation type="journal article" date="2012" name="Science">
        <title>The Paleozoic origin of enzymatic lignin decomposition reconstructed from 31 fungal genomes.</title>
        <authorList>
            <person name="Floudas D."/>
            <person name="Binder M."/>
            <person name="Riley R."/>
            <person name="Barry K."/>
            <person name="Blanchette R.A."/>
            <person name="Henrissat B."/>
            <person name="Martinez A.T."/>
            <person name="Otillar R."/>
            <person name="Spatafora J.W."/>
            <person name="Yadav J.S."/>
            <person name="Aerts A."/>
            <person name="Benoit I."/>
            <person name="Boyd A."/>
            <person name="Carlson A."/>
            <person name="Copeland A."/>
            <person name="Coutinho P.M."/>
            <person name="de Vries R.P."/>
            <person name="Ferreira P."/>
            <person name="Findley K."/>
            <person name="Foster B."/>
            <person name="Gaskell J."/>
            <person name="Glotzer D."/>
            <person name="Gorecki P."/>
            <person name="Heitman J."/>
            <person name="Hesse C."/>
            <person name="Hori C."/>
            <person name="Igarashi K."/>
            <person name="Jurgens J.A."/>
            <person name="Kallen N."/>
            <person name="Kersten P."/>
            <person name="Kohler A."/>
            <person name="Kuees U."/>
            <person name="Kumar T.K.A."/>
            <person name="Kuo A."/>
            <person name="LaButti K."/>
            <person name="Larrondo L.F."/>
            <person name="Lindquist E."/>
            <person name="Ling A."/>
            <person name="Lombard V."/>
            <person name="Lucas S."/>
            <person name="Lundell T."/>
            <person name="Martin R."/>
            <person name="McLaughlin D.J."/>
            <person name="Morgenstern I."/>
            <person name="Morin E."/>
            <person name="Murat C."/>
            <person name="Nagy L.G."/>
            <person name="Nolan M."/>
            <person name="Ohm R.A."/>
            <person name="Patyshakuliyeva A."/>
            <person name="Rokas A."/>
            <person name="Ruiz-Duenas F.J."/>
            <person name="Sabat G."/>
            <person name="Salamov A."/>
            <person name="Samejima M."/>
            <person name="Schmutz J."/>
            <person name="Slot J.C."/>
            <person name="St John F."/>
            <person name="Stenlid J."/>
            <person name="Sun H."/>
            <person name="Sun S."/>
            <person name="Syed K."/>
            <person name="Tsang A."/>
            <person name="Wiebenga A."/>
            <person name="Young D."/>
            <person name="Pisabarro A."/>
            <person name="Eastwood D.C."/>
            <person name="Martin F."/>
            <person name="Cullen D."/>
            <person name="Grigoriev I.V."/>
            <person name="Hibbett D.S."/>
        </authorList>
    </citation>
    <scope>NUCLEOTIDE SEQUENCE [LARGE SCALE GENOMIC DNA]</scope>
    <source>
        <strain evidence="1 2">DJM-731 SS1</strain>
    </source>
</reference>
<evidence type="ECO:0000313" key="1">
    <source>
        <dbReference type="EMBL" id="EJU00618.1"/>
    </source>
</evidence>
<dbReference type="OrthoDB" id="5424209at2759"/>
<organism evidence="1 2">
    <name type="scientific">Dacryopinax primogenitus (strain DJM 731)</name>
    <name type="common">Brown rot fungus</name>
    <dbReference type="NCBI Taxonomy" id="1858805"/>
    <lineage>
        <taxon>Eukaryota</taxon>
        <taxon>Fungi</taxon>
        <taxon>Dikarya</taxon>
        <taxon>Basidiomycota</taxon>
        <taxon>Agaricomycotina</taxon>
        <taxon>Dacrymycetes</taxon>
        <taxon>Dacrymycetales</taxon>
        <taxon>Dacrymycetaceae</taxon>
        <taxon>Dacryopinax</taxon>
    </lineage>
</organism>
<protein>
    <submittedName>
        <fullName evidence="1">Uncharacterized protein</fullName>
    </submittedName>
</protein>
<dbReference type="OMA" id="ATICHEM"/>
<dbReference type="GeneID" id="63683767"/>
<sequence length="124" mass="14153">MSTNVFMPPSGPAQDLCMMQLLPIYKHVKLSENSLWATICHEMVRILDNLQIKLSSVNLVHFHWEEVTEDGFSKHLTSRIMIWISVLPDSTTGNATFNSSGDILQLLRKHDIYNVNIAYHELTA</sequence>
<keyword evidence="2" id="KW-1185">Reference proteome</keyword>
<dbReference type="HOGENOM" id="CLU_2003836_0_0_1"/>